<dbReference type="Proteomes" id="UP000033033">
    <property type="component" value="Chromosome"/>
</dbReference>
<dbReference type="Gene3D" id="2.60.40.10">
    <property type="entry name" value="Immunoglobulins"/>
    <property type="match status" value="1"/>
</dbReference>
<dbReference type="FunFam" id="2.60.40.10:FF:000270">
    <property type="entry name" value="Cell surface protein"/>
    <property type="match status" value="1"/>
</dbReference>
<evidence type="ECO:0000313" key="4">
    <source>
        <dbReference type="EMBL" id="AKB53735.1"/>
    </source>
</evidence>
<dbReference type="PROSITE" id="PS50093">
    <property type="entry name" value="PKD"/>
    <property type="match status" value="1"/>
</dbReference>
<feature type="compositionally biased region" description="Gly residues" evidence="1">
    <location>
        <begin position="269"/>
        <end position="283"/>
    </location>
</feature>
<accession>A0A0E3QT94</accession>
<organism evidence="4 5">
    <name type="scientific">Methanosarcina barkeri MS</name>
    <dbReference type="NCBI Taxonomy" id="1434108"/>
    <lineage>
        <taxon>Archaea</taxon>
        <taxon>Methanobacteriati</taxon>
        <taxon>Methanobacteriota</taxon>
        <taxon>Stenosarchaea group</taxon>
        <taxon>Methanomicrobia</taxon>
        <taxon>Methanosarcinales</taxon>
        <taxon>Methanosarcinaceae</taxon>
        <taxon>Methanosarcina</taxon>
    </lineage>
</organism>
<dbReference type="PATRIC" id="fig|1434108.4.peg.889"/>
<evidence type="ECO:0000256" key="1">
    <source>
        <dbReference type="SAM" id="MobiDB-lite"/>
    </source>
</evidence>
<dbReference type="InterPro" id="IPR035986">
    <property type="entry name" value="PKD_dom_sf"/>
</dbReference>
<sequence>MNLIKAFRNKSLIQLSGLISGFVLIILFAWIILPASAAGIEVNREISAGTVNPGESFAVTVHIITEQDIEALTLDENLPEGWQVSQWENNGAVFQKTSTFKASTLEWIWVENFSAGEEKTVVYNVTVPSNFEPGNFTLSGRISAYSVSATPVEGFSEIVVISPPEANFSAIPLLGPAPLIVQFTDLSTFNPDSWEWDFDGNGNIDSNERNPVYTYESPGVYTVILKATNSTYGNSTYGNSTRTKVGYITVTEKSSGSGENVGNEESSGGNRGGNSGGGGGGAGSPESTGNVDLKEISNEQVFKGIHTCFTFKGEANEIVTVEFDPKKNFGKTTAIVEILKNTSSIVKEPAPGTVYRNVNIWIGNNGFSSQENFENASINFRVSRVWITEQGGSKDTVALYRYSEEVWNSLPTTFSREDEVYFYFTAETPGFSPFAISSMKINTKSIEFLQTKNEENKGNNKSNLSEGKKQENITNVNLELNKENDEEKRDVPNPAVFLTVIGFLTSYVILSKRKHR</sequence>
<dbReference type="KEGG" id="mby:MSBRM_0737"/>
<reference evidence="4 5" key="1">
    <citation type="submission" date="2014-07" db="EMBL/GenBank/DDBJ databases">
        <title>Methanogenic archaea and the global carbon cycle.</title>
        <authorList>
            <person name="Henriksen J.R."/>
            <person name="Luke J."/>
            <person name="Reinhart S."/>
            <person name="Benedict M.N."/>
            <person name="Youngblut N.D."/>
            <person name="Metcalf M.E."/>
            <person name="Whitaker R.J."/>
            <person name="Metcalf W.W."/>
        </authorList>
    </citation>
    <scope>NUCLEOTIDE SEQUENCE [LARGE SCALE GENOMIC DNA]</scope>
    <source>
        <strain evidence="4 5">MS</strain>
    </source>
</reference>
<dbReference type="STRING" id="1434108.MSBRM_0737"/>
<dbReference type="SMART" id="SM00089">
    <property type="entry name" value="PKD"/>
    <property type="match status" value="1"/>
</dbReference>
<dbReference type="RefSeq" id="WP_048154618.1">
    <property type="nucleotide sequence ID" value="NZ_CP009528.1"/>
</dbReference>
<name>A0A0E3QT94_METBA</name>
<dbReference type="SUPFAM" id="SSF49299">
    <property type="entry name" value="PKD domain"/>
    <property type="match status" value="1"/>
</dbReference>
<proteinExistence type="predicted"/>
<keyword evidence="2" id="KW-0472">Membrane</keyword>
<dbReference type="CDD" id="cd00146">
    <property type="entry name" value="PKD"/>
    <property type="match status" value="1"/>
</dbReference>
<keyword evidence="5" id="KW-1185">Reference proteome</keyword>
<keyword evidence="2" id="KW-1133">Transmembrane helix</keyword>
<feature type="domain" description="PKD" evidence="3">
    <location>
        <begin position="164"/>
        <end position="230"/>
    </location>
</feature>
<dbReference type="InterPro" id="IPR022409">
    <property type="entry name" value="PKD/Chitinase_dom"/>
</dbReference>
<feature type="region of interest" description="Disordered" evidence="1">
    <location>
        <begin position="451"/>
        <end position="474"/>
    </location>
</feature>
<dbReference type="Pfam" id="PF18911">
    <property type="entry name" value="PKD_4"/>
    <property type="match status" value="1"/>
</dbReference>
<protein>
    <submittedName>
        <fullName evidence="4">Cell surface protein</fullName>
    </submittedName>
</protein>
<evidence type="ECO:0000256" key="2">
    <source>
        <dbReference type="SAM" id="Phobius"/>
    </source>
</evidence>
<dbReference type="AlphaFoldDB" id="A0A0E3QT94"/>
<feature type="compositionally biased region" description="Low complexity" evidence="1">
    <location>
        <begin position="252"/>
        <end position="268"/>
    </location>
</feature>
<feature type="transmembrane region" description="Helical" evidence="2">
    <location>
        <begin position="491"/>
        <end position="510"/>
    </location>
</feature>
<dbReference type="NCBIfam" id="TIGR04213">
    <property type="entry name" value="PGF_pre_PGF"/>
    <property type="match status" value="1"/>
</dbReference>
<dbReference type="InterPro" id="IPR026453">
    <property type="entry name" value="PGF_pre_PGF"/>
</dbReference>
<gene>
    <name evidence="4" type="ORF">MSBRM_0737</name>
</gene>
<dbReference type="EMBL" id="CP009528">
    <property type="protein sequence ID" value="AKB53735.1"/>
    <property type="molecule type" value="Genomic_DNA"/>
</dbReference>
<feature type="region of interest" description="Disordered" evidence="1">
    <location>
        <begin position="252"/>
        <end position="291"/>
    </location>
</feature>
<dbReference type="InterPro" id="IPR000601">
    <property type="entry name" value="PKD_dom"/>
</dbReference>
<evidence type="ECO:0000259" key="3">
    <source>
        <dbReference type="PROSITE" id="PS50093"/>
    </source>
</evidence>
<dbReference type="GeneID" id="24843944"/>
<dbReference type="InterPro" id="IPR013783">
    <property type="entry name" value="Ig-like_fold"/>
</dbReference>
<dbReference type="HOGENOM" id="CLU_616259_0_0_2"/>
<keyword evidence="2" id="KW-0812">Transmembrane</keyword>
<feature type="transmembrane region" description="Helical" evidence="2">
    <location>
        <begin position="12"/>
        <end position="33"/>
    </location>
</feature>
<evidence type="ECO:0000313" key="5">
    <source>
        <dbReference type="Proteomes" id="UP000033033"/>
    </source>
</evidence>